<gene>
    <name evidence="2" type="ORF">IAB02_03410</name>
</gene>
<dbReference type="Proteomes" id="UP000824072">
    <property type="component" value="Unassembled WGS sequence"/>
</dbReference>
<dbReference type="InterPro" id="IPR016181">
    <property type="entry name" value="Acyl_CoA_acyltransferase"/>
</dbReference>
<feature type="domain" description="N-acetyltransferase" evidence="1">
    <location>
        <begin position="148"/>
        <end position="284"/>
    </location>
</feature>
<evidence type="ECO:0000259" key="1">
    <source>
        <dbReference type="PROSITE" id="PS51186"/>
    </source>
</evidence>
<reference evidence="2" key="2">
    <citation type="journal article" date="2021" name="PeerJ">
        <title>Extensive microbial diversity within the chicken gut microbiome revealed by metagenomics and culture.</title>
        <authorList>
            <person name="Gilroy R."/>
            <person name="Ravi A."/>
            <person name="Getino M."/>
            <person name="Pursley I."/>
            <person name="Horton D.L."/>
            <person name="Alikhan N.F."/>
            <person name="Baker D."/>
            <person name="Gharbi K."/>
            <person name="Hall N."/>
            <person name="Watson M."/>
            <person name="Adriaenssens E.M."/>
            <person name="Foster-Nyarko E."/>
            <person name="Jarju S."/>
            <person name="Secka A."/>
            <person name="Antonio M."/>
            <person name="Oren A."/>
            <person name="Chaudhuri R.R."/>
            <person name="La Ragione R."/>
            <person name="Hildebrand F."/>
            <person name="Pallen M.J."/>
        </authorList>
    </citation>
    <scope>NUCLEOTIDE SEQUENCE</scope>
    <source>
        <strain evidence="2">ChiHcec3-11533</strain>
    </source>
</reference>
<dbReference type="PROSITE" id="PS51186">
    <property type="entry name" value="GNAT"/>
    <property type="match status" value="1"/>
</dbReference>
<dbReference type="AlphaFoldDB" id="A0A9D1IAV8"/>
<evidence type="ECO:0000313" key="2">
    <source>
        <dbReference type="EMBL" id="HIU33588.1"/>
    </source>
</evidence>
<proteinExistence type="predicted"/>
<comment type="caution">
    <text evidence="2">The sequence shown here is derived from an EMBL/GenBank/DDBJ whole genome shotgun (WGS) entry which is preliminary data.</text>
</comment>
<sequence>MKTREDLRPVLEKNELRTFFYKHLLRNPRWETNCIFEPGEVDRLLRRKSLYMGKCESGAFLIDDEGEYYRVHFFFAVDKPVSFERMDKPVLVEFLMAGGEDRRRSIREMERKWMDCGFVPHVVDLKMYLSLQDYVPGPTVVENAVGKFRGRLARAEDAEAILPIWDRSLDHLNSAIPSMDETLYEISQGNIFVMEREDTGEICAANKMVIRGGMVSTWLGAVKSEYRRMGLSTAMKQMIYKTAQERGIQMCYTWVDRENTASVKALEKLGFRCHGEWTEGFILR</sequence>
<dbReference type="SUPFAM" id="SSF55729">
    <property type="entry name" value="Acyl-CoA N-acyltransferases (Nat)"/>
    <property type="match status" value="1"/>
</dbReference>
<dbReference type="InterPro" id="IPR000182">
    <property type="entry name" value="GNAT_dom"/>
</dbReference>
<dbReference type="GO" id="GO:0016747">
    <property type="term" value="F:acyltransferase activity, transferring groups other than amino-acyl groups"/>
    <property type="evidence" value="ECO:0007669"/>
    <property type="project" value="InterPro"/>
</dbReference>
<evidence type="ECO:0000313" key="3">
    <source>
        <dbReference type="Proteomes" id="UP000824072"/>
    </source>
</evidence>
<organism evidence="2 3">
    <name type="scientific">Candidatus Pullichristensenella excrementigallinarum</name>
    <dbReference type="NCBI Taxonomy" id="2840907"/>
    <lineage>
        <taxon>Bacteria</taxon>
        <taxon>Bacillati</taxon>
        <taxon>Bacillota</taxon>
        <taxon>Clostridia</taxon>
        <taxon>Candidatus Pullichristensenella</taxon>
    </lineage>
</organism>
<accession>A0A9D1IAV8</accession>
<name>A0A9D1IAV8_9FIRM</name>
<protein>
    <submittedName>
        <fullName evidence="2">GNAT family N-acetyltransferase</fullName>
    </submittedName>
</protein>
<dbReference type="Gene3D" id="3.40.630.30">
    <property type="match status" value="1"/>
</dbReference>
<reference evidence="2" key="1">
    <citation type="submission" date="2020-10" db="EMBL/GenBank/DDBJ databases">
        <authorList>
            <person name="Gilroy R."/>
        </authorList>
    </citation>
    <scope>NUCLEOTIDE SEQUENCE</scope>
    <source>
        <strain evidence="2">ChiHcec3-11533</strain>
    </source>
</reference>
<dbReference type="EMBL" id="DVMU01000077">
    <property type="protein sequence ID" value="HIU33588.1"/>
    <property type="molecule type" value="Genomic_DNA"/>
</dbReference>
<dbReference type="Pfam" id="PF00583">
    <property type="entry name" value="Acetyltransf_1"/>
    <property type="match status" value="1"/>
</dbReference>